<dbReference type="AlphaFoldDB" id="A0A3G3JWH0"/>
<evidence type="ECO:0000256" key="5">
    <source>
        <dbReference type="ARBA" id="ARBA00023204"/>
    </source>
</evidence>
<reference evidence="7 8" key="1">
    <citation type="submission" date="2018-10" db="EMBL/GenBank/DDBJ databases">
        <title>Genome Sequence of Cohnella sp.</title>
        <authorList>
            <person name="Srinivasan S."/>
            <person name="Kim M.K."/>
        </authorList>
    </citation>
    <scope>NUCLEOTIDE SEQUENCE [LARGE SCALE GENOMIC DNA]</scope>
    <source>
        <strain evidence="7 8">18JY8-7</strain>
    </source>
</reference>
<accession>A0A3G3JWH0</accession>
<dbReference type="Proteomes" id="UP000269097">
    <property type="component" value="Chromosome"/>
</dbReference>
<dbReference type="EC" id="3.2.2.21" evidence="3"/>
<dbReference type="GO" id="GO:0005737">
    <property type="term" value="C:cytoplasm"/>
    <property type="evidence" value="ECO:0007669"/>
    <property type="project" value="TreeGrafter"/>
</dbReference>
<dbReference type="PANTHER" id="PTHR43003">
    <property type="entry name" value="DNA-3-METHYLADENINE GLYCOSYLASE"/>
    <property type="match status" value="1"/>
</dbReference>
<dbReference type="Gene3D" id="1.10.340.30">
    <property type="entry name" value="Hypothetical protein, domain 2"/>
    <property type="match status" value="1"/>
</dbReference>
<dbReference type="GO" id="GO:0043916">
    <property type="term" value="F:DNA-7-methylguanine glycosylase activity"/>
    <property type="evidence" value="ECO:0007669"/>
    <property type="project" value="TreeGrafter"/>
</dbReference>
<keyword evidence="5" id="KW-0234">DNA repair</keyword>
<dbReference type="SMART" id="SM00478">
    <property type="entry name" value="ENDO3c"/>
    <property type="match status" value="1"/>
</dbReference>
<evidence type="ECO:0000256" key="1">
    <source>
        <dbReference type="ARBA" id="ARBA00000086"/>
    </source>
</evidence>
<gene>
    <name evidence="7" type="ORF">EAV92_08290</name>
</gene>
<dbReference type="GO" id="GO:0006307">
    <property type="term" value="P:DNA alkylation repair"/>
    <property type="evidence" value="ECO:0007669"/>
    <property type="project" value="TreeGrafter"/>
</dbReference>
<evidence type="ECO:0000256" key="3">
    <source>
        <dbReference type="ARBA" id="ARBA00012000"/>
    </source>
</evidence>
<comment type="catalytic activity">
    <reaction evidence="1">
        <text>Hydrolysis of alkylated DNA, releasing 3-methyladenine, 3-methylguanine, 7-methylguanine and 7-methyladenine.</text>
        <dbReference type="EC" id="3.2.2.21"/>
    </reaction>
</comment>
<organism evidence="7 8">
    <name type="scientific">Cohnella candidum</name>
    <dbReference type="NCBI Taxonomy" id="2674991"/>
    <lineage>
        <taxon>Bacteria</taxon>
        <taxon>Bacillati</taxon>
        <taxon>Bacillota</taxon>
        <taxon>Bacilli</taxon>
        <taxon>Bacillales</taxon>
        <taxon>Paenibacillaceae</taxon>
        <taxon>Cohnella</taxon>
    </lineage>
</organism>
<dbReference type="PANTHER" id="PTHR43003:SF5">
    <property type="entry name" value="DNA-3-METHYLADENINE GLYCOSYLASE"/>
    <property type="match status" value="1"/>
</dbReference>
<dbReference type="SUPFAM" id="SSF48150">
    <property type="entry name" value="DNA-glycosylase"/>
    <property type="match status" value="1"/>
</dbReference>
<evidence type="ECO:0000256" key="4">
    <source>
        <dbReference type="ARBA" id="ARBA00022763"/>
    </source>
</evidence>
<evidence type="ECO:0000256" key="2">
    <source>
        <dbReference type="ARBA" id="ARBA00010817"/>
    </source>
</evidence>
<dbReference type="FunFam" id="1.10.340.30:FF:000004">
    <property type="entry name" value="DNA-3-methyladenine glycosylase II"/>
    <property type="match status" value="1"/>
</dbReference>
<dbReference type="InterPro" id="IPR003265">
    <property type="entry name" value="HhH-GPD_domain"/>
</dbReference>
<keyword evidence="8" id="KW-1185">Reference proteome</keyword>
<dbReference type="CDD" id="cd00056">
    <property type="entry name" value="ENDO3c"/>
    <property type="match status" value="1"/>
</dbReference>
<dbReference type="GO" id="GO:0032993">
    <property type="term" value="C:protein-DNA complex"/>
    <property type="evidence" value="ECO:0007669"/>
    <property type="project" value="TreeGrafter"/>
</dbReference>
<feature type="domain" description="HhH-GPD" evidence="6">
    <location>
        <begin position="58"/>
        <end position="214"/>
    </location>
</feature>
<dbReference type="RefSeq" id="WP_123040626.1">
    <property type="nucleotide sequence ID" value="NZ_CP033433.1"/>
</dbReference>
<dbReference type="KEGG" id="coh:EAV92_08290"/>
<evidence type="ECO:0000313" key="7">
    <source>
        <dbReference type="EMBL" id="AYQ72566.1"/>
    </source>
</evidence>
<proteinExistence type="inferred from homology"/>
<keyword evidence="4" id="KW-0227">DNA damage</keyword>
<protein>
    <recommendedName>
        <fullName evidence="3">DNA-3-methyladenine glycosylase II</fullName>
        <ecNumber evidence="3">3.2.2.21</ecNumber>
    </recommendedName>
</protein>
<dbReference type="InterPro" id="IPR051912">
    <property type="entry name" value="Alkylbase_DNA_Glycosylase/TA"/>
</dbReference>
<dbReference type="GO" id="GO:0006285">
    <property type="term" value="P:base-excision repair, AP site formation"/>
    <property type="evidence" value="ECO:0007669"/>
    <property type="project" value="TreeGrafter"/>
</dbReference>
<dbReference type="EMBL" id="CP033433">
    <property type="protein sequence ID" value="AYQ72566.1"/>
    <property type="molecule type" value="Genomic_DNA"/>
</dbReference>
<evidence type="ECO:0000313" key="8">
    <source>
        <dbReference type="Proteomes" id="UP000269097"/>
    </source>
</evidence>
<dbReference type="InterPro" id="IPR011257">
    <property type="entry name" value="DNA_glycosylase"/>
</dbReference>
<comment type="similarity">
    <text evidence="2">Belongs to the alkylbase DNA glycosidase AlkA family.</text>
</comment>
<evidence type="ECO:0000259" key="6">
    <source>
        <dbReference type="SMART" id="SM00478"/>
    </source>
</evidence>
<sequence length="216" mass="24434">MTKECPARPDRLIFSSESPEIQALIRNDERLAWLIGRVGELTIHLNPDPFQSLALSIVGQQLSVKAAASIKERVLLLAPEFTPESLLALEPETLRGAGLSRAKVVSIHDLASKTAARQLDFDRLEQMENEEIIEMVTDVKGIGRWTAEMFLMFSLGRPDVLSLGDFGLQRSTKWLFGMEDRPDKKYLEQHGHKWAPYRSAASFYLWEAINRGIINE</sequence>
<dbReference type="GO" id="GO:0008725">
    <property type="term" value="F:DNA-3-methyladenine glycosylase activity"/>
    <property type="evidence" value="ECO:0007669"/>
    <property type="project" value="TreeGrafter"/>
</dbReference>
<dbReference type="Pfam" id="PF00730">
    <property type="entry name" value="HhH-GPD"/>
    <property type="match status" value="1"/>
</dbReference>
<name>A0A3G3JWH0_9BACL</name>
<dbReference type="Gene3D" id="1.10.1670.40">
    <property type="match status" value="1"/>
</dbReference>
<dbReference type="GO" id="GO:0032131">
    <property type="term" value="F:alkylated DNA binding"/>
    <property type="evidence" value="ECO:0007669"/>
    <property type="project" value="TreeGrafter"/>
</dbReference>